<gene>
    <name evidence="3" type="ORF">F3K02_10740</name>
</gene>
<evidence type="ECO:0008006" key="5">
    <source>
        <dbReference type="Google" id="ProtNLM"/>
    </source>
</evidence>
<sequence>MSSTKPLLTLLATGALMSLAACNTVQGVKQDAHVVKDKAVEVKDAVVDKAIEIKDKTVEGGKAAGQAVGSGLEKAGDAVKDATH</sequence>
<evidence type="ECO:0000256" key="2">
    <source>
        <dbReference type="SAM" id="SignalP"/>
    </source>
</evidence>
<protein>
    <recommendedName>
        <fullName evidence="5">Entericidin EcnAB</fullName>
    </recommendedName>
</protein>
<dbReference type="Proteomes" id="UP000545507">
    <property type="component" value="Unassembled WGS sequence"/>
</dbReference>
<evidence type="ECO:0000313" key="3">
    <source>
        <dbReference type="EMBL" id="NWF45722.1"/>
    </source>
</evidence>
<evidence type="ECO:0000313" key="4">
    <source>
        <dbReference type="Proteomes" id="UP000545507"/>
    </source>
</evidence>
<keyword evidence="2" id="KW-0732">Signal</keyword>
<dbReference type="AlphaFoldDB" id="A0A7Y8GX88"/>
<feature type="chain" id="PRO_5031116384" description="Entericidin EcnAB" evidence="2">
    <location>
        <begin position="21"/>
        <end position="84"/>
    </location>
</feature>
<dbReference type="Gene3D" id="6.10.140.1430">
    <property type="match status" value="1"/>
</dbReference>
<accession>A0A7Y8GX88</accession>
<feature type="compositionally biased region" description="Basic and acidic residues" evidence="1">
    <location>
        <begin position="74"/>
        <end position="84"/>
    </location>
</feature>
<name>A0A7Y8GX88_9BURK</name>
<feature type="region of interest" description="Disordered" evidence="1">
    <location>
        <begin position="61"/>
        <end position="84"/>
    </location>
</feature>
<dbReference type="PROSITE" id="PS51257">
    <property type="entry name" value="PROKAR_LIPOPROTEIN"/>
    <property type="match status" value="1"/>
</dbReference>
<keyword evidence="4" id="KW-1185">Reference proteome</keyword>
<dbReference type="EMBL" id="VYGV01000007">
    <property type="protein sequence ID" value="NWF45722.1"/>
    <property type="molecule type" value="Genomic_DNA"/>
</dbReference>
<feature type="signal peptide" evidence="2">
    <location>
        <begin position="1"/>
        <end position="20"/>
    </location>
</feature>
<organism evidence="3 4">
    <name type="scientific">Hydrogenophaga aromaticivorans</name>
    <dbReference type="NCBI Taxonomy" id="2610898"/>
    <lineage>
        <taxon>Bacteria</taxon>
        <taxon>Pseudomonadati</taxon>
        <taxon>Pseudomonadota</taxon>
        <taxon>Betaproteobacteria</taxon>
        <taxon>Burkholderiales</taxon>
        <taxon>Comamonadaceae</taxon>
        <taxon>Hydrogenophaga</taxon>
    </lineage>
</organism>
<reference evidence="3 4" key="1">
    <citation type="submission" date="2019-09" db="EMBL/GenBank/DDBJ databases">
        <title>Hydrogenophaga aromatica sp. nov., isolated from a para-xylene-degrading enrichment culture.</title>
        <authorList>
            <person name="Tancsics A."/>
            <person name="Banerjee S."/>
        </authorList>
    </citation>
    <scope>NUCLEOTIDE SEQUENCE [LARGE SCALE GENOMIC DNA]</scope>
    <source>
        <strain evidence="3 4">D2P1</strain>
    </source>
</reference>
<evidence type="ECO:0000256" key="1">
    <source>
        <dbReference type="SAM" id="MobiDB-lite"/>
    </source>
</evidence>
<dbReference type="RefSeq" id="WP_177135611.1">
    <property type="nucleotide sequence ID" value="NZ_VYGV01000007.1"/>
</dbReference>
<comment type="caution">
    <text evidence="3">The sequence shown here is derived from an EMBL/GenBank/DDBJ whole genome shotgun (WGS) entry which is preliminary data.</text>
</comment>
<proteinExistence type="predicted"/>